<accession>A0A0E9WPC9</accession>
<evidence type="ECO:0000313" key="1">
    <source>
        <dbReference type="EMBL" id="JAH91308.1"/>
    </source>
</evidence>
<reference evidence="1" key="1">
    <citation type="submission" date="2014-11" db="EMBL/GenBank/DDBJ databases">
        <authorList>
            <person name="Amaro Gonzalez C."/>
        </authorList>
    </citation>
    <scope>NUCLEOTIDE SEQUENCE</scope>
</reference>
<dbReference type="EMBL" id="GBXM01017269">
    <property type="protein sequence ID" value="JAH91308.1"/>
    <property type="molecule type" value="Transcribed_RNA"/>
</dbReference>
<name>A0A0E9WPC9_ANGAN</name>
<protein>
    <submittedName>
        <fullName evidence="1">Uncharacterized protein</fullName>
    </submittedName>
</protein>
<sequence>MVPYNKLQIKQVHFYFTEQQFIKDKTEPNECMAFSCRVPLRNGMAMARVIWVVTFRSDNTEHPVRRRHTTPFTITTHQIRGNVSGLRV</sequence>
<reference evidence="1" key="2">
    <citation type="journal article" date="2015" name="Fish Shellfish Immunol.">
        <title>Early steps in the European eel (Anguilla anguilla)-Vibrio vulnificus interaction in the gills: Role of the RtxA13 toxin.</title>
        <authorList>
            <person name="Callol A."/>
            <person name="Pajuelo D."/>
            <person name="Ebbesson L."/>
            <person name="Teles M."/>
            <person name="MacKenzie S."/>
            <person name="Amaro C."/>
        </authorList>
    </citation>
    <scope>NUCLEOTIDE SEQUENCE</scope>
</reference>
<dbReference type="AlphaFoldDB" id="A0A0E9WPC9"/>
<proteinExistence type="predicted"/>
<organism evidence="1">
    <name type="scientific">Anguilla anguilla</name>
    <name type="common">European freshwater eel</name>
    <name type="synonym">Muraena anguilla</name>
    <dbReference type="NCBI Taxonomy" id="7936"/>
    <lineage>
        <taxon>Eukaryota</taxon>
        <taxon>Metazoa</taxon>
        <taxon>Chordata</taxon>
        <taxon>Craniata</taxon>
        <taxon>Vertebrata</taxon>
        <taxon>Euteleostomi</taxon>
        <taxon>Actinopterygii</taxon>
        <taxon>Neopterygii</taxon>
        <taxon>Teleostei</taxon>
        <taxon>Anguilliformes</taxon>
        <taxon>Anguillidae</taxon>
        <taxon>Anguilla</taxon>
    </lineage>
</organism>